<dbReference type="SUPFAM" id="SSF56176">
    <property type="entry name" value="FAD-binding/transporter-associated domain-like"/>
    <property type="match status" value="1"/>
</dbReference>
<dbReference type="HOGENOM" id="CLU_018354_1_2_1"/>
<dbReference type="GO" id="GO:0071949">
    <property type="term" value="F:FAD binding"/>
    <property type="evidence" value="ECO:0007669"/>
    <property type="project" value="InterPro"/>
</dbReference>
<evidence type="ECO:0000256" key="4">
    <source>
        <dbReference type="ARBA" id="ARBA00023002"/>
    </source>
</evidence>
<dbReference type="InterPro" id="IPR050416">
    <property type="entry name" value="FAD-linked_Oxidoreductase"/>
</dbReference>
<name>R8B9U7_PHAM7</name>
<dbReference type="InterPro" id="IPR006094">
    <property type="entry name" value="Oxid_FAD_bind_N"/>
</dbReference>
<dbReference type="Gene3D" id="3.40.462.20">
    <property type="match status" value="1"/>
</dbReference>
<reference evidence="8" key="1">
    <citation type="journal article" date="2013" name="Genome Announc.">
        <title>Draft genome sequence of the ascomycete Phaeoacremonium aleophilum strain UCR-PA7, a causal agent of the esca disease complex in grapevines.</title>
        <authorList>
            <person name="Blanco-Ulate B."/>
            <person name="Rolshausen P."/>
            <person name="Cantu D."/>
        </authorList>
    </citation>
    <scope>NUCLEOTIDE SEQUENCE [LARGE SCALE GENOMIC DNA]</scope>
    <source>
        <strain evidence="8">UCR-PA7</strain>
    </source>
</reference>
<gene>
    <name evidence="7" type="ORF">UCRPA7_8448</name>
</gene>
<dbReference type="KEGG" id="tmn:UCRPA7_8448"/>
<keyword evidence="3" id="KW-0274">FAD</keyword>
<protein>
    <submittedName>
        <fullName evidence="7">Putative fad binding domain containing protein</fullName>
    </submittedName>
</protein>
<dbReference type="InterPro" id="IPR016167">
    <property type="entry name" value="FAD-bd_PCMH_sub1"/>
</dbReference>
<accession>R8B9U7</accession>
<keyword evidence="4" id="KW-0560">Oxidoreductase</keyword>
<dbReference type="InterPro" id="IPR036318">
    <property type="entry name" value="FAD-bd_PCMH-like_sf"/>
</dbReference>
<dbReference type="PROSITE" id="PS51387">
    <property type="entry name" value="FAD_PCMH"/>
    <property type="match status" value="1"/>
</dbReference>
<dbReference type="GO" id="GO:0016491">
    <property type="term" value="F:oxidoreductase activity"/>
    <property type="evidence" value="ECO:0007669"/>
    <property type="project" value="UniProtKB-KW"/>
</dbReference>
<keyword evidence="2" id="KW-0285">Flavoprotein</keyword>
<feature type="domain" description="FAD-binding PCMH-type" evidence="6">
    <location>
        <begin position="105"/>
        <end position="276"/>
    </location>
</feature>
<dbReference type="OrthoDB" id="2151789at2759"/>
<comment type="similarity">
    <text evidence="1">Belongs to the oxygen-dependent FAD-linked oxidoreductase family.</text>
</comment>
<dbReference type="Proteomes" id="UP000014074">
    <property type="component" value="Unassembled WGS sequence"/>
</dbReference>
<evidence type="ECO:0000313" key="8">
    <source>
        <dbReference type="Proteomes" id="UP000014074"/>
    </source>
</evidence>
<dbReference type="InterPro" id="IPR016169">
    <property type="entry name" value="FAD-bd_PCMH_sub2"/>
</dbReference>
<dbReference type="eggNOG" id="KOG1231">
    <property type="taxonomic scope" value="Eukaryota"/>
</dbReference>
<evidence type="ECO:0000313" key="7">
    <source>
        <dbReference type="EMBL" id="EON96052.1"/>
    </source>
</evidence>
<dbReference type="PANTHER" id="PTHR42973">
    <property type="entry name" value="BINDING OXIDOREDUCTASE, PUTATIVE (AFU_ORTHOLOGUE AFUA_1G17690)-RELATED"/>
    <property type="match status" value="1"/>
</dbReference>
<evidence type="ECO:0000259" key="6">
    <source>
        <dbReference type="PROSITE" id="PS51387"/>
    </source>
</evidence>
<dbReference type="EMBL" id="KB933364">
    <property type="protein sequence ID" value="EON96052.1"/>
    <property type="molecule type" value="Genomic_DNA"/>
</dbReference>
<evidence type="ECO:0000256" key="5">
    <source>
        <dbReference type="SAM" id="SignalP"/>
    </source>
</evidence>
<evidence type="ECO:0000256" key="1">
    <source>
        <dbReference type="ARBA" id="ARBA00005466"/>
    </source>
</evidence>
<dbReference type="Pfam" id="PF01565">
    <property type="entry name" value="FAD_binding_4"/>
    <property type="match status" value="1"/>
</dbReference>
<sequence>MSLLRLVIGLALGLAVAAVAAPTGAFESSDFNVTEALLDQGIDISEIPALADFNETAAVERRSTGSSCSIACSSLKFIYGSKAVYSRGESTYENFTDSYWSDNQAQVDPFCVFKPSKGADVSVAILVARLTQCPFAAKSGGHAAMAGASSIEGGITISFANMKDVTLSKDKSVASIGPGNIWGEVFATLTKSDLSVVGGRLYNIGVGGLTTGGGISYFSNLYGWACDNVDSYDVVTASGVIVRASATQYPDLFWALRGGGNNFGLVVSFNLKTISLPGGKLWGGSRMYFEDSFLAVENAFVNIIANSAQDPQAGLYVVYVYSGGAKLVLPALYHKDPNGGASSIWADFDAIPAITDSTKTRVLAEWGAETMNDSPPGLREVYYVLTIKADSEILTYAREYFFETVTTVADIPGIVPNIVVQGITVPQMQQMQKSGGNALGLDPNDGPLYIIQLCGMWTNASDDDKVYAWMSDILNKVKAAAKAKGVDNDYVYMNYASQFQDVVSSYGATNKAKLKSISNKYDPAQVFQKLQPGYFKLDHAPISGSGYFNI</sequence>
<proteinExistence type="inferred from homology"/>
<dbReference type="GeneID" id="19329299"/>
<dbReference type="PANTHER" id="PTHR42973:SF34">
    <property type="entry name" value="FAD BINDING DOMAIN PROTEIN (AFU_ORTHOLOGUE AFUA_3G02770)"/>
    <property type="match status" value="1"/>
</dbReference>
<feature type="signal peptide" evidence="5">
    <location>
        <begin position="1"/>
        <end position="20"/>
    </location>
</feature>
<keyword evidence="5" id="KW-0732">Signal</keyword>
<organism evidence="7 8">
    <name type="scientific">Phaeoacremonium minimum (strain UCR-PA7)</name>
    <name type="common">Esca disease fungus</name>
    <name type="synonym">Togninia minima</name>
    <dbReference type="NCBI Taxonomy" id="1286976"/>
    <lineage>
        <taxon>Eukaryota</taxon>
        <taxon>Fungi</taxon>
        <taxon>Dikarya</taxon>
        <taxon>Ascomycota</taxon>
        <taxon>Pezizomycotina</taxon>
        <taxon>Sordariomycetes</taxon>
        <taxon>Sordariomycetidae</taxon>
        <taxon>Togniniales</taxon>
        <taxon>Togniniaceae</taxon>
        <taxon>Phaeoacremonium</taxon>
    </lineage>
</organism>
<dbReference type="Gene3D" id="3.30.465.10">
    <property type="match status" value="1"/>
</dbReference>
<evidence type="ECO:0000256" key="3">
    <source>
        <dbReference type="ARBA" id="ARBA00022827"/>
    </source>
</evidence>
<feature type="chain" id="PRO_5004462606" evidence="5">
    <location>
        <begin position="21"/>
        <end position="550"/>
    </location>
</feature>
<dbReference type="InterPro" id="IPR016166">
    <property type="entry name" value="FAD-bd_PCMH"/>
</dbReference>
<keyword evidence="8" id="KW-1185">Reference proteome</keyword>
<evidence type="ECO:0000256" key="2">
    <source>
        <dbReference type="ARBA" id="ARBA00022630"/>
    </source>
</evidence>
<dbReference type="AlphaFoldDB" id="R8B9U7"/>
<dbReference type="Gene3D" id="3.30.43.10">
    <property type="entry name" value="Uridine Diphospho-n-acetylenolpyruvylglucosamine Reductase, domain 2"/>
    <property type="match status" value="1"/>
</dbReference>
<dbReference type="RefSeq" id="XP_007919152.1">
    <property type="nucleotide sequence ID" value="XM_007920961.1"/>
</dbReference>